<dbReference type="InterPro" id="IPR036188">
    <property type="entry name" value="FAD/NAD-bd_sf"/>
</dbReference>
<dbReference type="AlphaFoldDB" id="A0A4Q7NZN3"/>
<dbReference type="Pfam" id="PF22780">
    <property type="entry name" value="HI0933_like_1st"/>
    <property type="match status" value="1"/>
</dbReference>
<organism evidence="6 7">
    <name type="scientific">Cuneatibacter caecimuris</name>
    <dbReference type="NCBI Taxonomy" id="1796618"/>
    <lineage>
        <taxon>Bacteria</taxon>
        <taxon>Bacillati</taxon>
        <taxon>Bacillota</taxon>
        <taxon>Clostridia</taxon>
        <taxon>Lachnospirales</taxon>
        <taxon>Lachnospiraceae</taxon>
        <taxon>Cuneatibacter</taxon>
    </lineage>
</organism>
<dbReference type="InterPro" id="IPR055178">
    <property type="entry name" value="RsdA/BaiN/AoA(So)-like_dom"/>
</dbReference>
<evidence type="ECO:0000259" key="5">
    <source>
        <dbReference type="Pfam" id="PF22780"/>
    </source>
</evidence>
<dbReference type="InterPro" id="IPR004792">
    <property type="entry name" value="BaiN-like"/>
</dbReference>
<dbReference type="Proteomes" id="UP000292927">
    <property type="component" value="Unassembled WGS sequence"/>
</dbReference>
<dbReference type="InterPro" id="IPR023166">
    <property type="entry name" value="BaiN-like_dom_sf"/>
</dbReference>
<dbReference type="PRINTS" id="PR00368">
    <property type="entry name" value="FADPNR"/>
</dbReference>
<feature type="domain" description="RsdA/BaiN/AoA(So)-like insert" evidence="5">
    <location>
        <begin position="188"/>
        <end position="350"/>
    </location>
</feature>
<evidence type="ECO:0000256" key="1">
    <source>
        <dbReference type="ARBA" id="ARBA00001974"/>
    </source>
</evidence>
<reference evidence="6 7" key="1">
    <citation type="submission" date="2019-02" db="EMBL/GenBank/DDBJ databases">
        <title>Genomic Encyclopedia of Type Strains, Phase IV (KMG-IV): sequencing the most valuable type-strain genomes for metagenomic binning, comparative biology and taxonomic classification.</title>
        <authorList>
            <person name="Goeker M."/>
        </authorList>
    </citation>
    <scope>NUCLEOTIDE SEQUENCE [LARGE SCALE GENOMIC DNA]</scope>
    <source>
        <strain evidence="6 7">DSM 29486</strain>
    </source>
</reference>
<evidence type="ECO:0000256" key="2">
    <source>
        <dbReference type="ARBA" id="ARBA00022630"/>
    </source>
</evidence>
<dbReference type="PANTHER" id="PTHR42887">
    <property type="entry name" value="OS12G0638800 PROTEIN"/>
    <property type="match status" value="1"/>
</dbReference>
<proteinExistence type="predicted"/>
<comment type="caution">
    <text evidence="6">The sequence shown here is derived from an EMBL/GenBank/DDBJ whole genome shotgun (WGS) entry which is preliminary data.</text>
</comment>
<dbReference type="Gene3D" id="3.50.50.60">
    <property type="entry name" value="FAD/NAD(P)-binding domain"/>
    <property type="match status" value="1"/>
</dbReference>
<accession>A0A4Q7NZN3</accession>
<dbReference type="NCBIfam" id="TIGR00275">
    <property type="entry name" value="aminoacetone oxidase family FAD-binding enzyme"/>
    <property type="match status" value="1"/>
</dbReference>
<protein>
    <recommendedName>
        <fullName evidence="8">Aminoacetone oxidase family FAD-binding enzyme</fullName>
    </recommendedName>
</protein>
<sequence>MKYDLIVIGGGASGMCSAIAAARRGASVCILEQGKLPGRKLLATGNGKCNYTNELMDASYFRSDDPAGIGAVLEQYPAPAIVAFFEELGIRPMSRNGYLYPASGQASSVRKALEMECRYLKVAIRTEFRAEKAEKLPNGDFQVWSGDACCRGRKLVLSCGSCAAPKTGSDGSGYSLAAQLGHSFIPPVPALVQLECAGKFFRNWSGVRVQGKVTLFTGGKAAGSDQGELQLTEYGISGIPVFQVSRYASKALAGHIPVAVGLNFFPEQNPRKFSEEMSRFLEKQSYKGISDALGGALPEKLTAVLLGRAGIKPDWIWPSIPVSRQRMLLGLMQRFNLEVSGTKGFDSAQVCAGGVRLREICANTMESLLVPGLYLTGELLDADGLCGGYNLHWAWATGLIAGKHAGENL</sequence>
<keyword evidence="3" id="KW-0274">FAD</keyword>
<dbReference type="Gene3D" id="1.10.8.260">
    <property type="entry name" value="HI0933 insert domain-like"/>
    <property type="match status" value="1"/>
</dbReference>
<dbReference type="Pfam" id="PF03486">
    <property type="entry name" value="HI0933_like"/>
    <property type="match status" value="1"/>
</dbReference>
<dbReference type="InterPro" id="IPR057661">
    <property type="entry name" value="RsdA/BaiN/AoA(So)_Rossmann"/>
</dbReference>
<dbReference type="SUPFAM" id="SSF51905">
    <property type="entry name" value="FAD/NAD(P)-binding domain"/>
    <property type="match status" value="1"/>
</dbReference>
<dbReference type="SUPFAM" id="SSF160996">
    <property type="entry name" value="HI0933 insert domain-like"/>
    <property type="match status" value="1"/>
</dbReference>
<keyword evidence="7" id="KW-1185">Reference proteome</keyword>
<name>A0A4Q7NZN3_9FIRM</name>
<keyword evidence="2" id="KW-0285">Flavoprotein</keyword>
<evidence type="ECO:0000313" key="7">
    <source>
        <dbReference type="Proteomes" id="UP000292927"/>
    </source>
</evidence>
<feature type="domain" description="RsdA/BaiN/AoA(So)-like Rossmann fold-like" evidence="4">
    <location>
        <begin position="4"/>
        <end position="403"/>
    </location>
</feature>
<evidence type="ECO:0008006" key="8">
    <source>
        <dbReference type="Google" id="ProtNLM"/>
    </source>
</evidence>
<comment type="cofactor">
    <cofactor evidence="1">
        <name>FAD</name>
        <dbReference type="ChEBI" id="CHEBI:57692"/>
    </cofactor>
</comment>
<dbReference type="EMBL" id="SGXF01000006">
    <property type="protein sequence ID" value="RZS92953.1"/>
    <property type="molecule type" value="Genomic_DNA"/>
</dbReference>
<gene>
    <name evidence="6" type="ORF">EV209_2698</name>
</gene>
<evidence type="ECO:0000256" key="3">
    <source>
        <dbReference type="ARBA" id="ARBA00022827"/>
    </source>
</evidence>
<dbReference type="PRINTS" id="PR00411">
    <property type="entry name" value="PNDRDTASEI"/>
</dbReference>
<dbReference type="PANTHER" id="PTHR42887:SF2">
    <property type="entry name" value="OS12G0638800 PROTEIN"/>
    <property type="match status" value="1"/>
</dbReference>
<evidence type="ECO:0000313" key="6">
    <source>
        <dbReference type="EMBL" id="RZS92953.1"/>
    </source>
</evidence>
<dbReference type="Gene3D" id="2.40.30.10">
    <property type="entry name" value="Translation factors"/>
    <property type="match status" value="1"/>
</dbReference>
<evidence type="ECO:0000259" key="4">
    <source>
        <dbReference type="Pfam" id="PF03486"/>
    </source>
</evidence>
<dbReference type="RefSeq" id="WP_165388931.1">
    <property type="nucleotide sequence ID" value="NZ_SGXF01000006.1"/>
</dbReference>